<sequence>MGRKKTTVYIDEALLRAAKIAAARSGKREYEVFEDALKRHLGFAGTLERIWAGISPEDAPTEEEAAGLAAQGLAEVRAERKPRRVG</sequence>
<evidence type="ECO:0000256" key="1">
    <source>
        <dbReference type="SAM" id="MobiDB-lite"/>
    </source>
</evidence>
<dbReference type="EMBL" id="AP022585">
    <property type="protein sequence ID" value="BBY14395.1"/>
    <property type="molecule type" value="Genomic_DNA"/>
</dbReference>
<protein>
    <recommendedName>
        <fullName evidence="4">CopG family transcriptional regulator</fullName>
    </recommendedName>
</protein>
<name>A0ABM7JKB0_9MYCO</name>
<evidence type="ECO:0008006" key="4">
    <source>
        <dbReference type="Google" id="ProtNLM"/>
    </source>
</evidence>
<reference evidence="2 3" key="1">
    <citation type="journal article" date="2019" name="Emerg. Microbes Infect.">
        <title>Comprehensive subspecies identification of 175 nontuberculous mycobacteria species based on 7547 genomic profiles.</title>
        <authorList>
            <person name="Matsumoto Y."/>
            <person name="Kinjo T."/>
            <person name="Motooka D."/>
            <person name="Nabeya D."/>
            <person name="Jung N."/>
            <person name="Uechi K."/>
            <person name="Horii T."/>
            <person name="Iida T."/>
            <person name="Fujita J."/>
            <person name="Nakamura S."/>
        </authorList>
    </citation>
    <scope>NUCLEOTIDE SEQUENCE [LARGE SCALE GENOMIC DNA]</scope>
    <source>
        <strain evidence="2 3">JCM 17324</strain>
        <plasmid evidence="2">pJCM17324</plasmid>
    </source>
</reference>
<evidence type="ECO:0000313" key="2">
    <source>
        <dbReference type="EMBL" id="BBY14395.1"/>
    </source>
</evidence>
<dbReference type="Proteomes" id="UP000466831">
    <property type="component" value="Plasmid pJCM17324"/>
</dbReference>
<dbReference type="RefSeq" id="WP_083020485.1">
    <property type="nucleotide sequence ID" value="NZ_AP022585.1"/>
</dbReference>
<proteinExistence type="predicted"/>
<geneLocation type="plasmid" evidence="2 3">
    <name>pJCM17324</name>
</geneLocation>
<gene>
    <name evidence="2" type="ORF">MMARJ_51350</name>
</gene>
<keyword evidence="2" id="KW-0614">Plasmid</keyword>
<feature type="region of interest" description="Disordered" evidence="1">
    <location>
        <begin position="61"/>
        <end position="86"/>
    </location>
</feature>
<organism evidence="2 3">
    <name type="scientific">Mycobacterium marseillense</name>
    <dbReference type="NCBI Taxonomy" id="701042"/>
    <lineage>
        <taxon>Bacteria</taxon>
        <taxon>Bacillati</taxon>
        <taxon>Actinomycetota</taxon>
        <taxon>Actinomycetes</taxon>
        <taxon>Mycobacteriales</taxon>
        <taxon>Mycobacteriaceae</taxon>
        <taxon>Mycobacterium</taxon>
        <taxon>Mycobacterium avium complex (MAC)</taxon>
    </lineage>
</organism>
<evidence type="ECO:0000313" key="3">
    <source>
        <dbReference type="Proteomes" id="UP000466831"/>
    </source>
</evidence>
<keyword evidence="3" id="KW-1185">Reference proteome</keyword>
<feature type="compositionally biased region" description="Low complexity" evidence="1">
    <location>
        <begin position="66"/>
        <end position="75"/>
    </location>
</feature>
<accession>A0ABM7JKB0</accession>